<feature type="chain" id="PRO_5037755116" description="DUF3558 domain-containing protein" evidence="2">
    <location>
        <begin position="26"/>
        <end position="181"/>
    </location>
</feature>
<evidence type="ECO:0000313" key="3">
    <source>
        <dbReference type="EMBL" id="GGS33857.1"/>
    </source>
</evidence>
<sequence>MISRVRAVIATAALAFIASCGTSSPGEPVPGPNTAERTSTQSTSAEPTTERATTLADMSPCDLLTSDDRQTLGVTKVEGEAQTGSARICTAHTAAGTTSTGIRTNAGLDGVRASNATETRVGSHDAKIAKNSAAGGCTVYIGVSDSSRVDVVSVDRQGDVEESCALAERTAGLVEKNLPES</sequence>
<comment type="caution">
    <text evidence="3">The sequence shown here is derived from an EMBL/GenBank/DDBJ whole genome shotgun (WGS) entry which is preliminary data.</text>
</comment>
<feature type="compositionally biased region" description="Polar residues" evidence="1">
    <location>
        <begin position="35"/>
        <end position="52"/>
    </location>
</feature>
<evidence type="ECO:0008006" key="5">
    <source>
        <dbReference type="Google" id="ProtNLM"/>
    </source>
</evidence>
<dbReference type="EMBL" id="BMRB01000002">
    <property type="protein sequence ID" value="GGS33857.1"/>
    <property type="molecule type" value="Genomic_DNA"/>
</dbReference>
<dbReference type="RefSeq" id="WP_189211031.1">
    <property type="nucleotide sequence ID" value="NZ_BMRB01000002.1"/>
</dbReference>
<dbReference type="Proteomes" id="UP000660680">
    <property type="component" value="Unassembled WGS sequence"/>
</dbReference>
<dbReference type="AlphaFoldDB" id="A0A918GFY3"/>
<evidence type="ECO:0000256" key="1">
    <source>
        <dbReference type="SAM" id="MobiDB-lite"/>
    </source>
</evidence>
<protein>
    <recommendedName>
        <fullName evidence="5">DUF3558 domain-containing protein</fullName>
    </recommendedName>
</protein>
<name>A0A918GFY3_9PSEU</name>
<feature type="region of interest" description="Disordered" evidence="1">
    <location>
        <begin position="20"/>
        <end position="53"/>
    </location>
</feature>
<evidence type="ECO:0000313" key="4">
    <source>
        <dbReference type="Proteomes" id="UP000660680"/>
    </source>
</evidence>
<keyword evidence="2" id="KW-0732">Signal</keyword>
<reference evidence="3" key="2">
    <citation type="submission" date="2020-09" db="EMBL/GenBank/DDBJ databases">
        <authorList>
            <person name="Sun Q."/>
            <person name="Ohkuma M."/>
        </authorList>
    </citation>
    <scope>NUCLEOTIDE SEQUENCE</scope>
    <source>
        <strain evidence="3">JCM 3276</strain>
    </source>
</reference>
<dbReference type="InterPro" id="IPR024520">
    <property type="entry name" value="DUF3558"/>
</dbReference>
<proteinExistence type="predicted"/>
<dbReference type="Pfam" id="PF12079">
    <property type="entry name" value="DUF3558"/>
    <property type="match status" value="1"/>
</dbReference>
<organism evidence="3 4">
    <name type="scientific">Actinokineospora fastidiosa</name>
    <dbReference type="NCBI Taxonomy" id="1816"/>
    <lineage>
        <taxon>Bacteria</taxon>
        <taxon>Bacillati</taxon>
        <taxon>Actinomycetota</taxon>
        <taxon>Actinomycetes</taxon>
        <taxon>Pseudonocardiales</taxon>
        <taxon>Pseudonocardiaceae</taxon>
        <taxon>Actinokineospora</taxon>
    </lineage>
</organism>
<reference evidence="3" key="1">
    <citation type="journal article" date="2014" name="Int. J. Syst. Evol. Microbiol.">
        <title>Complete genome sequence of Corynebacterium casei LMG S-19264T (=DSM 44701T), isolated from a smear-ripened cheese.</title>
        <authorList>
            <consortium name="US DOE Joint Genome Institute (JGI-PGF)"/>
            <person name="Walter F."/>
            <person name="Albersmeier A."/>
            <person name="Kalinowski J."/>
            <person name="Ruckert C."/>
        </authorList>
    </citation>
    <scope>NUCLEOTIDE SEQUENCE</scope>
    <source>
        <strain evidence="3">JCM 3276</strain>
    </source>
</reference>
<gene>
    <name evidence="3" type="ORF">GCM10010171_30200</name>
</gene>
<dbReference type="PROSITE" id="PS51257">
    <property type="entry name" value="PROKAR_LIPOPROTEIN"/>
    <property type="match status" value="1"/>
</dbReference>
<keyword evidence="4" id="KW-1185">Reference proteome</keyword>
<feature type="signal peptide" evidence="2">
    <location>
        <begin position="1"/>
        <end position="25"/>
    </location>
</feature>
<accession>A0A918GFY3</accession>
<evidence type="ECO:0000256" key="2">
    <source>
        <dbReference type="SAM" id="SignalP"/>
    </source>
</evidence>